<dbReference type="Gene3D" id="3.30.565.10">
    <property type="entry name" value="Histidine kinase-like ATPase, C-terminal domain"/>
    <property type="match status" value="1"/>
</dbReference>
<dbReference type="InterPro" id="IPR005467">
    <property type="entry name" value="His_kinase_dom"/>
</dbReference>
<gene>
    <name evidence="6" type="ORF">NM686_004870</name>
</gene>
<dbReference type="PROSITE" id="PS50109">
    <property type="entry name" value="HIS_KIN"/>
    <property type="match status" value="1"/>
</dbReference>
<keyword evidence="3" id="KW-0597">Phosphoprotein</keyword>
<dbReference type="PRINTS" id="PR00344">
    <property type="entry name" value="BCTRLSENSOR"/>
</dbReference>
<dbReference type="InterPro" id="IPR036890">
    <property type="entry name" value="HATPase_C_sf"/>
</dbReference>
<dbReference type="InterPro" id="IPR021796">
    <property type="entry name" value="Tll0287-like_dom"/>
</dbReference>
<evidence type="ECO:0000259" key="5">
    <source>
        <dbReference type="PROSITE" id="PS50109"/>
    </source>
</evidence>
<accession>A0ABY7GMW5</accession>
<proteinExistence type="predicted"/>
<evidence type="ECO:0000256" key="2">
    <source>
        <dbReference type="ARBA" id="ARBA00012438"/>
    </source>
</evidence>
<dbReference type="CDD" id="cd00082">
    <property type="entry name" value="HisKA"/>
    <property type="match status" value="1"/>
</dbReference>
<dbReference type="Gene3D" id="1.10.287.130">
    <property type="match status" value="1"/>
</dbReference>
<protein>
    <recommendedName>
        <fullName evidence="2">histidine kinase</fullName>
        <ecNumber evidence="2">2.7.13.3</ecNumber>
    </recommendedName>
</protein>
<evidence type="ECO:0000256" key="4">
    <source>
        <dbReference type="SAM" id="Phobius"/>
    </source>
</evidence>
<dbReference type="RefSeq" id="WP_255186759.1">
    <property type="nucleotide sequence ID" value="NZ_CP113517.1"/>
</dbReference>
<keyword evidence="4" id="KW-0812">Transmembrane</keyword>
<evidence type="ECO:0000313" key="6">
    <source>
        <dbReference type="EMBL" id="WAR45852.1"/>
    </source>
</evidence>
<dbReference type="EC" id="2.7.13.3" evidence="2"/>
<evidence type="ECO:0000256" key="1">
    <source>
        <dbReference type="ARBA" id="ARBA00000085"/>
    </source>
</evidence>
<evidence type="ECO:0000256" key="3">
    <source>
        <dbReference type="ARBA" id="ARBA00022553"/>
    </source>
</evidence>
<dbReference type="InterPro" id="IPR004358">
    <property type="entry name" value="Sig_transdc_His_kin-like_C"/>
</dbReference>
<dbReference type="Gene3D" id="3.30.450.290">
    <property type="match status" value="1"/>
</dbReference>
<comment type="catalytic activity">
    <reaction evidence="1">
        <text>ATP + protein L-histidine = ADP + protein N-phospho-L-histidine.</text>
        <dbReference type="EC" id="2.7.13.3"/>
    </reaction>
</comment>
<feature type="transmembrane region" description="Helical" evidence="4">
    <location>
        <begin position="224"/>
        <end position="242"/>
    </location>
</feature>
<dbReference type="EMBL" id="CP113517">
    <property type="protein sequence ID" value="WAR45852.1"/>
    <property type="molecule type" value="Genomic_DNA"/>
</dbReference>
<dbReference type="Pfam" id="PF02518">
    <property type="entry name" value="HATPase_c"/>
    <property type="match status" value="1"/>
</dbReference>
<name>A0ABY7GMW5_9GAMM</name>
<evidence type="ECO:0000313" key="7">
    <source>
        <dbReference type="Proteomes" id="UP001162780"/>
    </source>
</evidence>
<dbReference type="InterPro" id="IPR003594">
    <property type="entry name" value="HATPase_dom"/>
</dbReference>
<dbReference type="PANTHER" id="PTHR43065">
    <property type="entry name" value="SENSOR HISTIDINE KINASE"/>
    <property type="match status" value="1"/>
</dbReference>
<keyword evidence="7" id="KW-1185">Reference proteome</keyword>
<dbReference type="SMART" id="SM00387">
    <property type="entry name" value="HATPase_c"/>
    <property type="match status" value="1"/>
</dbReference>
<feature type="transmembrane region" description="Helical" evidence="4">
    <location>
        <begin position="15"/>
        <end position="32"/>
    </location>
</feature>
<dbReference type="Proteomes" id="UP001162780">
    <property type="component" value="Chromosome"/>
</dbReference>
<keyword evidence="4" id="KW-1133">Transmembrane helix</keyword>
<dbReference type="PANTHER" id="PTHR43065:SF47">
    <property type="match status" value="1"/>
</dbReference>
<dbReference type="Pfam" id="PF11845">
    <property type="entry name" value="Tll0287-like"/>
    <property type="match status" value="1"/>
</dbReference>
<organism evidence="6 7">
    <name type="scientific">Methylomonas rapida</name>
    <dbReference type="NCBI Taxonomy" id="2963939"/>
    <lineage>
        <taxon>Bacteria</taxon>
        <taxon>Pseudomonadati</taxon>
        <taxon>Pseudomonadota</taxon>
        <taxon>Gammaproteobacteria</taxon>
        <taxon>Methylococcales</taxon>
        <taxon>Methylococcaceae</taxon>
        <taxon>Methylomonas</taxon>
    </lineage>
</organism>
<dbReference type="InterPro" id="IPR003661">
    <property type="entry name" value="HisK_dim/P_dom"/>
</dbReference>
<dbReference type="SUPFAM" id="SSF55874">
    <property type="entry name" value="ATPase domain of HSP90 chaperone/DNA topoisomerase II/histidine kinase"/>
    <property type="match status" value="1"/>
</dbReference>
<sequence>MKKQPAIDQRLRRRLLPFLLFVITLLLGALLWNRIEGVRKQNFEVATEGARNIFHIIVLTRQWNAEHGGVYAFESDKTTANSYLDHPERELELKDKRKLVLLNPAYMARQIAELAEKDPRLHLRLHITSLRPIRPENTPDAWEALALGQFEQGLQEIASVEQMEGRRYLRYMAPLQVTEACMKCHAKQGYRLGDIRGGISVSLQFAGIEATIRKEILATVINHAVSYGLLLIITWGLVELLARRWRALDDSIETLQETRNELVENEKMASLGRLVAGFAHEINTPVGVAVGAISHGDDTILKLQALLSKDEVTEQELAEELDYLQQSHALALSNLRRAAELVQRFKRTSIDRGSAQKREYQLAELIRDVLMTLQNVLKHASVEVEVHCTERLKLYGTPGLLEQVLTNLITNSVSHGFDDGARPGRIVIKAWQADGRLMIDYRDNGVGMSEEVRQRAFEPFFTTRRGTGGSGLGLYVTYNIVSQQLGGSIQIISVPKTGVCFYIECPIERTP</sequence>
<keyword evidence="4" id="KW-0472">Membrane</keyword>
<reference evidence="6" key="1">
    <citation type="submission" date="2022-11" db="EMBL/GenBank/DDBJ databases">
        <title>Methylomonas rapida sp. nov., Carotenoid-Producing Obligate Methanotrophs with High Growth Characteristics and Biotechnological Potential.</title>
        <authorList>
            <person name="Tikhonova E.N."/>
            <person name="Suleimanov R.Z."/>
            <person name="Miroshnikov K."/>
            <person name="Oshkin I.Y."/>
            <person name="Belova S.E."/>
            <person name="Danilova O.V."/>
            <person name="Ashikhmin A."/>
            <person name="Konopkin A."/>
            <person name="But S.Y."/>
            <person name="Khmelenina V.N."/>
            <person name="Kuznetsov N."/>
            <person name="Pimenov N.V."/>
            <person name="Dedysh S.N."/>
        </authorList>
    </citation>
    <scope>NUCLEOTIDE SEQUENCE</scope>
    <source>
        <strain evidence="6">MP1</strain>
    </source>
</reference>
<feature type="domain" description="Histidine kinase" evidence="5">
    <location>
        <begin position="277"/>
        <end position="509"/>
    </location>
</feature>